<accession>A0AAV9JEB5</accession>
<evidence type="ECO:0008006" key="9">
    <source>
        <dbReference type="Google" id="ProtNLM"/>
    </source>
</evidence>
<comment type="caution">
    <text evidence="7">The sequence shown here is derived from an EMBL/GenBank/DDBJ whole genome shotgun (WGS) entry which is preliminary data.</text>
</comment>
<keyword evidence="3 6" id="KW-1133">Transmembrane helix</keyword>
<sequence>MDFLTDAALSAHCQRLAHPSPSTVGLAAVLVVGLVCSYLPQHIKIIQHRTSEGLSPWWVLLGGLSSSMALGNILTLPASRADMSCCNEVSGGACAAALLGIVQIGCQWACFMFIVLLFLIFFPSATDFDLSASTASHHHSTPPPRRRDAIIVASTTVLALLTIGIVSLALVAAWPSHTQAWANLLGIIAGILSAIQYLPQIWYTYHLRDIASLSVTTMLIQVPGSFLFAFSLYQRVGWEGWSTWLVYCVSGVLQGALLGIAISYYIANKNAANKLEGDGDSIRPVDDVDGGADADERTALLRNGHSVKGRPIAGTHRSNASQRQLGKLYAATPPEHDSDRSA</sequence>
<feature type="transmembrane region" description="Helical" evidence="6">
    <location>
        <begin position="55"/>
        <end position="75"/>
    </location>
</feature>
<dbReference type="SMART" id="SM00679">
    <property type="entry name" value="CTNS"/>
    <property type="match status" value="2"/>
</dbReference>
<protein>
    <recommendedName>
        <fullName evidence="9">PQ loop repeat protein</fullName>
    </recommendedName>
</protein>
<reference evidence="7 8" key="1">
    <citation type="submission" date="2021-11" db="EMBL/GenBank/DDBJ databases">
        <title>Black yeast isolated from Biological Soil Crust.</title>
        <authorList>
            <person name="Kurbessoian T."/>
        </authorList>
    </citation>
    <scope>NUCLEOTIDE SEQUENCE [LARGE SCALE GENOMIC DNA]</scope>
    <source>
        <strain evidence="7 8">CCFEE 5522</strain>
    </source>
</reference>
<feature type="transmembrane region" description="Helical" evidence="6">
    <location>
        <begin position="210"/>
        <end position="232"/>
    </location>
</feature>
<name>A0AAV9JEB5_9PEZI</name>
<comment type="subcellular location">
    <subcellularLocation>
        <location evidence="1">Membrane</location>
        <topology evidence="1">Multi-pass membrane protein</topology>
    </subcellularLocation>
</comment>
<dbReference type="PANTHER" id="PTHR16201:SF11">
    <property type="entry name" value="PQ-LOOP REPEAT-CONTAINING PROTEIN"/>
    <property type="match status" value="1"/>
</dbReference>
<dbReference type="GO" id="GO:0016020">
    <property type="term" value="C:membrane"/>
    <property type="evidence" value="ECO:0007669"/>
    <property type="project" value="UniProtKB-SubCell"/>
</dbReference>
<evidence type="ECO:0000256" key="2">
    <source>
        <dbReference type="ARBA" id="ARBA00022692"/>
    </source>
</evidence>
<proteinExistence type="predicted"/>
<evidence type="ECO:0000256" key="1">
    <source>
        <dbReference type="ARBA" id="ARBA00004141"/>
    </source>
</evidence>
<evidence type="ECO:0000313" key="7">
    <source>
        <dbReference type="EMBL" id="KAK4543554.1"/>
    </source>
</evidence>
<feature type="transmembrane region" description="Helical" evidence="6">
    <location>
        <begin position="149"/>
        <end position="174"/>
    </location>
</feature>
<organism evidence="7 8">
    <name type="scientific">Oleoguttula mirabilis</name>
    <dbReference type="NCBI Taxonomy" id="1507867"/>
    <lineage>
        <taxon>Eukaryota</taxon>
        <taxon>Fungi</taxon>
        <taxon>Dikarya</taxon>
        <taxon>Ascomycota</taxon>
        <taxon>Pezizomycotina</taxon>
        <taxon>Dothideomycetes</taxon>
        <taxon>Dothideomycetidae</taxon>
        <taxon>Mycosphaerellales</taxon>
        <taxon>Teratosphaeriaceae</taxon>
        <taxon>Oleoguttula</taxon>
    </lineage>
</organism>
<evidence type="ECO:0000256" key="4">
    <source>
        <dbReference type="ARBA" id="ARBA00023136"/>
    </source>
</evidence>
<feature type="transmembrane region" description="Helical" evidence="6">
    <location>
        <begin position="95"/>
        <end position="122"/>
    </location>
</feature>
<keyword evidence="4 6" id="KW-0472">Membrane</keyword>
<feature type="transmembrane region" description="Helical" evidence="6">
    <location>
        <begin position="180"/>
        <end position="198"/>
    </location>
</feature>
<evidence type="ECO:0000256" key="5">
    <source>
        <dbReference type="SAM" id="MobiDB-lite"/>
    </source>
</evidence>
<dbReference type="InterPro" id="IPR006603">
    <property type="entry name" value="PQ-loop_rpt"/>
</dbReference>
<evidence type="ECO:0000313" key="8">
    <source>
        <dbReference type="Proteomes" id="UP001324427"/>
    </source>
</evidence>
<feature type="transmembrane region" description="Helical" evidence="6">
    <location>
        <begin position="244"/>
        <end position="267"/>
    </location>
</feature>
<dbReference type="InterPro" id="IPR051415">
    <property type="entry name" value="LAAT-1"/>
</dbReference>
<dbReference type="PANTHER" id="PTHR16201">
    <property type="entry name" value="SEVEN TRANSMEMBRANE PROTEIN 1-RELATED"/>
    <property type="match status" value="1"/>
</dbReference>
<feature type="transmembrane region" description="Helical" evidence="6">
    <location>
        <begin position="24"/>
        <end position="43"/>
    </location>
</feature>
<dbReference type="Gene3D" id="1.20.1280.290">
    <property type="match status" value="2"/>
</dbReference>
<dbReference type="AlphaFoldDB" id="A0AAV9JEB5"/>
<dbReference type="EMBL" id="JAVFHQ010000031">
    <property type="protein sequence ID" value="KAK4543554.1"/>
    <property type="molecule type" value="Genomic_DNA"/>
</dbReference>
<evidence type="ECO:0000256" key="6">
    <source>
        <dbReference type="SAM" id="Phobius"/>
    </source>
</evidence>
<gene>
    <name evidence="7" type="ORF">LTR36_005449</name>
</gene>
<dbReference type="Pfam" id="PF04193">
    <property type="entry name" value="PQ-loop"/>
    <property type="match status" value="2"/>
</dbReference>
<keyword evidence="2 6" id="KW-0812">Transmembrane</keyword>
<keyword evidence="8" id="KW-1185">Reference proteome</keyword>
<feature type="region of interest" description="Disordered" evidence="5">
    <location>
        <begin position="305"/>
        <end position="342"/>
    </location>
</feature>
<evidence type="ECO:0000256" key="3">
    <source>
        <dbReference type="ARBA" id="ARBA00022989"/>
    </source>
</evidence>
<dbReference type="Proteomes" id="UP001324427">
    <property type="component" value="Unassembled WGS sequence"/>
</dbReference>